<evidence type="ECO:0000313" key="2">
    <source>
        <dbReference type="EMBL" id="RRT40463.1"/>
    </source>
</evidence>
<comment type="caution">
    <text evidence="2">The sequence shown here is derived from an EMBL/GenBank/DDBJ whole genome shotgun (WGS) entry which is preliminary data.</text>
</comment>
<name>A0A426XLU3_ENSVE</name>
<organism evidence="2 3">
    <name type="scientific">Ensete ventricosum</name>
    <name type="common">Abyssinian banana</name>
    <name type="synonym">Musa ensete</name>
    <dbReference type="NCBI Taxonomy" id="4639"/>
    <lineage>
        <taxon>Eukaryota</taxon>
        <taxon>Viridiplantae</taxon>
        <taxon>Streptophyta</taxon>
        <taxon>Embryophyta</taxon>
        <taxon>Tracheophyta</taxon>
        <taxon>Spermatophyta</taxon>
        <taxon>Magnoliopsida</taxon>
        <taxon>Liliopsida</taxon>
        <taxon>Zingiberales</taxon>
        <taxon>Musaceae</taxon>
        <taxon>Ensete</taxon>
    </lineage>
</organism>
<feature type="compositionally biased region" description="Low complexity" evidence="1">
    <location>
        <begin position="52"/>
        <end position="65"/>
    </location>
</feature>
<feature type="region of interest" description="Disordered" evidence="1">
    <location>
        <begin position="45"/>
        <end position="65"/>
    </location>
</feature>
<evidence type="ECO:0000313" key="3">
    <source>
        <dbReference type="Proteomes" id="UP000287651"/>
    </source>
</evidence>
<protein>
    <submittedName>
        <fullName evidence="2">Uncharacterized protein</fullName>
    </submittedName>
</protein>
<evidence type="ECO:0000256" key="1">
    <source>
        <dbReference type="SAM" id="MobiDB-lite"/>
    </source>
</evidence>
<accession>A0A426XLU3</accession>
<dbReference type="AlphaFoldDB" id="A0A426XLU3"/>
<sequence length="76" mass="8375">MHWVDAVGNLPGVRRELAKGIGSFLGWHKGVRKKKTETHRKIIRGSRKAYQDSLGDSSKGSGSSLGTCQEIARRIL</sequence>
<reference evidence="2 3" key="1">
    <citation type="journal article" date="2014" name="Agronomy (Basel)">
        <title>A Draft Genome Sequence for Ensete ventricosum, the Drought-Tolerant Tree Against Hunger.</title>
        <authorList>
            <person name="Harrison J."/>
            <person name="Moore K.A."/>
            <person name="Paszkiewicz K."/>
            <person name="Jones T."/>
            <person name="Grant M."/>
            <person name="Ambacheew D."/>
            <person name="Muzemil S."/>
            <person name="Studholme D.J."/>
        </authorList>
    </citation>
    <scope>NUCLEOTIDE SEQUENCE [LARGE SCALE GENOMIC DNA]</scope>
</reference>
<dbReference type="Proteomes" id="UP000287651">
    <property type="component" value="Unassembled WGS sequence"/>
</dbReference>
<dbReference type="EMBL" id="AMZH03019359">
    <property type="protein sequence ID" value="RRT40463.1"/>
    <property type="molecule type" value="Genomic_DNA"/>
</dbReference>
<gene>
    <name evidence="2" type="ORF">B296_00003448</name>
</gene>
<proteinExistence type="predicted"/>